<dbReference type="Pfam" id="PF06772">
    <property type="entry name" value="LtrA"/>
    <property type="match status" value="1"/>
</dbReference>
<feature type="transmembrane region" description="Helical" evidence="2">
    <location>
        <begin position="93"/>
        <end position="114"/>
    </location>
</feature>
<keyword evidence="2" id="KW-0472">Membrane</keyword>
<keyword evidence="2" id="KW-1133">Transmembrane helix</keyword>
<accession>A0A2R5G6W6</accession>
<evidence type="ECO:0000256" key="2">
    <source>
        <dbReference type="SAM" id="Phobius"/>
    </source>
</evidence>
<feature type="transmembrane region" description="Helical" evidence="2">
    <location>
        <begin position="324"/>
        <end position="345"/>
    </location>
</feature>
<evidence type="ECO:0000313" key="3">
    <source>
        <dbReference type="EMBL" id="GBG25538.1"/>
    </source>
</evidence>
<dbReference type="InParanoid" id="A0A2R5G6W6"/>
<dbReference type="OrthoDB" id="191995at2759"/>
<gene>
    <name evidence="3" type="ORF">FCC1311_017572</name>
</gene>
<feature type="transmembrane region" description="Helical" evidence="2">
    <location>
        <begin position="120"/>
        <end position="143"/>
    </location>
</feature>
<dbReference type="PANTHER" id="PTHR36840">
    <property type="entry name" value="BLL5714 PROTEIN"/>
    <property type="match status" value="1"/>
</dbReference>
<feature type="transmembrane region" description="Helical" evidence="2">
    <location>
        <begin position="155"/>
        <end position="174"/>
    </location>
</feature>
<protein>
    <submittedName>
        <fullName evidence="3">Uncharacterized protein</fullName>
    </submittedName>
</protein>
<dbReference type="EMBL" id="BEYU01000013">
    <property type="protein sequence ID" value="GBG25538.1"/>
    <property type="molecule type" value="Genomic_DNA"/>
</dbReference>
<dbReference type="AlphaFoldDB" id="A0A2R5G6W6"/>
<keyword evidence="4" id="KW-1185">Reference proteome</keyword>
<sequence>MVDVWRVWSKPRIAAEWGEEYEGRAEEWWETFLDLVFVSAFTNGAAGFKKSLQKNSSYDLAQSVVDFGTQFTLFYTAWLQYTLFTARFIDTSLVHSVLMFTHLIGTSGMVVNTGSSDLRWGFAIGSIIQRTSLVCMLVIVYWLVPRARRQAQVDIVQTLPSVILLVCGIAVGASDGLLQGLLAGTAGYELLFPYIQTWAHFLADKGLPVNIDHLQNRLASLIMLVLGESVLSAVTSHHNVEDKSTLYYAAMTLSIAVNFGNALVYFAIVPPRKFNALRRSPFAGVGYMTTHWALGLAFLTLSVAVKLSTDVITDGEQTTLSSGYFLLFMSSLGACMAGTFVLRLLHWWRRQPAPGDSAEVRRVKYIWWAGHAAAAVLPPVVAGLTLCVQPAGINPFVALWEALACTLGYAVFESSLMHYLEHLGHHSTLQNMPSSEEPLLSAPLPAGVSPSRYDSSHEAQTAG</sequence>
<organism evidence="3 4">
    <name type="scientific">Hondaea fermentalgiana</name>
    <dbReference type="NCBI Taxonomy" id="2315210"/>
    <lineage>
        <taxon>Eukaryota</taxon>
        <taxon>Sar</taxon>
        <taxon>Stramenopiles</taxon>
        <taxon>Bigyra</taxon>
        <taxon>Labyrinthulomycetes</taxon>
        <taxon>Thraustochytrida</taxon>
        <taxon>Thraustochytriidae</taxon>
        <taxon>Hondaea</taxon>
    </lineage>
</organism>
<reference evidence="3 4" key="1">
    <citation type="submission" date="2017-12" db="EMBL/GenBank/DDBJ databases">
        <title>Sequencing, de novo assembly and annotation of complete genome of a new Thraustochytrid species, strain FCC1311.</title>
        <authorList>
            <person name="Sedici K."/>
            <person name="Godart F."/>
            <person name="Aiese Cigliano R."/>
            <person name="Sanseverino W."/>
            <person name="Barakat M."/>
            <person name="Ortet P."/>
            <person name="Marechal E."/>
            <person name="Cagnac O."/>
            <person name="Amato A."/>
        </authorList>
    </citation>
    <scope>NUCLEOTIDE SEQUENCE [LARGE SCALE GENOMIC DNA]</scope>
</reference>
<feature type="region of interest" description="Disordered" evidence="1">
    <location>
        <begin position="431"/>
        <end position="463"/>
    </location>
</feature>
<comment type="caution">
    <text evidence="3">The sequence shown here is derived from an EMBL/GenBank/DDBJ whole genome shotgun (WGS) entry which is preliminary data.</text>
</comment>
<feature type="transmembrane region" description="Helical" evidence="2">
    <location>
        <begin position="246"/>
        <end position="269"/>
    </location>
</feature>
<feature type="transmembrane region" description="Helical" evidence="2">
    <location>
        <begin position="392"/>
        <end position="412"/>
    </location>
</feature>
<dbReference type="InterPro" id="IPR010640">
    <property type="entry name" value="Low_temperature_requirement_A"/>
</dbReference>
<feature type="transmembrane region" description="Helical" evidence="2">
    <location>
        <begin position="281"/>
        <end position="304"/>
    </location>
</feature>
<feature type="transmembrane region" description="Helical" evidence="2">
    <location>
        <begin position="365"/>
        <end position="386"/>
    </location>
</feature>
<evidence type="ECO:0000256" key="1">
    <source>
        <dbReference type="SAM" id="MobiDB-lite"/>
    </source>
</evidence>
<keyword evidence="2" id="KW-0812">Transmembrane</keyword>
<proteinExistence type="predicted"/>
<dbReference type="PANTHER" id="PTHR36840:SF1">
    <property type="entry name" value="BLL5714 PROTEIN"/>
    <property type="match status" value="1"/>
</dbReference>
<evidence type="ECO:0000313" key="4">
    <source>
        <dbReference type="Proteomes" id="UP000241890"/>
    </source>
</evidence>
<dbReference type="Proteomes" id="UP000241890">
    <property type="component" value="Unassembled WGS sequence"/>
</dbReference>
<name>A0A2R5G6W6_9STRA</name>